<evidence type="ECO:0000259" key="1">
    <source>
        <dbReference type="Pfam" id="PF14526"/>
    </source>
</evidence>
<reference evidence="3 4" key="1">
    <citation type="submission" date="2018-06" db="EMBL/GenBank/DDBJ databases">
        <authorList>
            <consortium name="Pathogen Informatics"/>
            <person name="Doyle S."/>
        </authorList>
    </citation>
    <scope>NUCLEOTIDE SEQUENCE [LARGE SCALE GENOMIC DNA]</scope>
    <source>
        <strain evidence="3 4">NCTC12195</strain>
    </source>
</reference>
<dbReference type="Proteomes" id="UP000321057">
    <property type="component" value="Unassembled WGS sequence"/>
</dbReference>
<keyword evidence="5" id="KW-1185">Reference proteome</keyword>
<dbReference type="Pfam" id="PF14526">
    <property type="entry name" value="Cass2"/>
    <property type="match status" value="1"/>
</dbReference>
<evidence type="ECO:0000313" key="5">
    <source>
        <dbReference type="Proteomes" id="UP000321057"/>
    </source>
</evidence>
<dbReference type="InterPro" id="IPR029441">
    <property type="entry name" value="Cass2"/>
</dbReference>
<dbReference type="STRING" id="1293.SH09_02285"/>
<dbReference type="EMBL" id="UHDK01000001">
    <property type="protein sequence ID" value="SUM31612.1"/>
    <property type="molecule type" value="Genomic_DNA"/>
</dbReference>
<accession>A0A0D0SIQ4</accession>
<dbReference type="Proteomes" id="UP000255277">
    <property type="component" value="Unassembled WGS sequence"/>
</dbReference>
<dbReference type="OrthoDB" id="2242165at2"/>
<dbReference type="InterPro" id="IPR011256">
    <property type="entry name" value="Reg_factor_effector_dom_sf"/>
</dbReference>
<sequence>MTNYSLETKENFTVLGIGTELKSDYTDYAGINNEKTTFWNDMVNKGIIDKLKSIATNDYLFIVNEAVNSKMMHYVGVMTNETLPEATRQIEFPSSEYLVVEGEAQSEKELSDLLTGRAFGEVLPSNSDISYVGGPNTAVIKGNNEDLVYGEMWIPIVKKN</sequence>
<name>A0A0D0SIQ4_STAGA</name>
<evidence type="ECO:0000313" key="2">
    <source>
        <dbReference type="EMBL" id="GEQ04241.1"/>
    </source>
</evidence>
<evidence type="ECO:0000313" key="4">
    <source>
        <dbReference type="Proteomes" id="UP000255277"/>
    </source>
</evidence>
<evidence type="ECO:0000313" key="3">
    <source>
        <dbReference type="EMBL" id="SUM31612.1"/>
    </source>
</evidence>
<reference evidence="2 5" key="2">
    <citation type="submission" date="2019-07" db="EMBL/GenBank/DDBJ databases">
        <title>Whole genome shotgun sequence of Staphylococcus gallinarum NBRC 109767.</title>
        <authorList>
            <person name="Hosoyama A."/>
            <person name="Uohara A."/>
            <person name="Ohji S."/>
            <person name="Ichikawa N."/>
        </authorList>
    </citation>
    <scope>NUCLEOTIDE SEQUENCE [LARGE SCALE GENOMIC DNA]</scope>
    <source>
        <strain evidence="2 5">NBRC 109767</strain>
    </source>
</reference>
<dbReference type="Gene3D" id="3.20.80.10">
    <property type="entry name" value="Regulatory factor, effector binding domain"/>
    <property type="match status" value="1"/>
</dbReference>
<protein>
    <submittedName>
        <fullName evidence="3">Bacterial transcription activator, effector binding domain</fullName>
    </submittedName>
    <submittedName>
        <fullName evidence="2">Transcriptional regulator</fullName>
    </submittedName>
</protein>
<feature type="domain" description="Integron-associated effector binding protein" evidence="1">
    <location>
        <begin position="6"/>
        <end position="156"/>
    </location>
</feature>
<dbReference type="EMBL" id="BKAX01000001">
    <property type="protein sequence ID" value="GEQ04241.1"/>
    <property type="molecule type" value="Genomic_DNA"/>
</dbReference>
<organism evidence="3 4">
    <name type="scientific">Staphylococcus gallinarum</name>
    <dbReference type="NCBI Taxonomy" id="1293"/>
    <lineage>
        <taxon>Bacteria</taxon>
        <taxon>Bacillati</taxon>
        <taxon>Bacillota</taxon>
        <taxon>Bacilli</taxon>
        <taxon>Bacillales</taxon>
        <taxon>Staphylococcaceae</taxon>
        <taxon>Staphylococcus</taxon>
    </lineage>
</organism>
<dbReference type="RefSeq" id="WP_042738003.1">
    <property type="nucleotide sequence ID" value="NZ_BKAX01000001.1"/>
</dbReference>
<gene>
    <name evidence="3" type="ORF">NCTC12195_01046</name>
    <name evidence="2" type="ORF">SGA02_00690</name>
</gene>
<proteinExistence type="predicted"/>
<dbReference type="AlphaFoldDB" id="A0A0D0SIQ4"/>